<protein>
    <submittedName>
        <fullName evidence="1">Uncharacterized protein</fullName>
    </submittedName>
</protein>
<gene>
    <name evidence="1" type="ORF">MENTE1834_LOCUS906</name>
</gene>
<organism evidence="1 2">
    <name type="scientific">Meloidogyne enterolobii</name>
    <name type="common">Root-knot nematode worm</name>
    <name type="synonym">Meloidogyne mayaguensis</name>
    <dbReference type="NCBI Taxonomy" id="390850"/>
    <lineage>
        <taxon>Eukaryota</taxon>
        <taxon>Metazoa</taxon>
        <taxon>Ecdysozoa</taxon>
        <taxon>Nematoda</taxon>
        <taxon>Chromadorea</taxon>
        <taxon>Rhabditida</taxon>
        <taxon>Tylenchina</taxon>
        <taxon>Tylenchomorpha</taxon>
        <taxon>Tylenchoidea</taxon>
        <taxon>Meloidogynidae</taxon>
        <taxon>Meloidogyninae</taxon>
        <taxon>Meloidogyne</taxon>
    </lineage>
</organism>
<evidence type="ECO:0000313" key="1">
    <source>
        <dbReference type="EMBL" id="CAK5007895.1"/>
    </source>
</evidence>
<evidence type="ECO:0000313" key="2">
    <source>
        <dbReference type="Proteomes" id="UP001497535"/>
    </source>
</evidence>
<comment type="caution">
    <text evidence="1">The sequence shown here is derived from an EMBL/GenBank/DDBJ whole genome shotgun (WGS) entry which is preliminary data.</text>
</comment>
<name>A0ACB0XLT5_MELEN</name>
<sequence length="628" mass="71668">MASGAAPCSEQRSSTGKAEKTAVGRGRRGAIMNPLGTGHCEVCVVCGDAACNHHYYGVPACHGCKCFFWRSIKNKMKYICRVDGHCDINPNYRNACRYCRLQRCLKAGMQPEAVRMPKKSSEVEEDLAKMEKEICKESKEFSVSLDNAGCCPLCHQQPKEVLALEDKNEFNLSPKKNQNKIENYLETQKHHVDSNEEKCQFLIKKLIEAEMTINEVVDFSENEAPKREIHLESIFEYPQILDRYRTQVNYCVRLRRVTEEEMEFCKYRSLTKVVDYINYLSSINLNEIMEKTTFKSQNSFLSESLSVQDKIVLLRYGFAPLVLFDIAFGTISVTKDTQNLLCLPTGITLCAGETIVPNSFITQQIVSKSISSLVRLLDELKMDQEEFILMKLIIVLGMDSASGEDNNEGGGGGSTTTTTTSSSLLSPKITQKDFNNPPQLLSSNGRLFVEKLRDSAHSALYSHSPQKSASVSPSEAALRFAKLLHILPKLTASFIYLEMKDIPNSFFKRKIKKEVFRLLSRDLIENIRMVHTFPSTRSRPTDPLFFDLFGDIFQPNKKQNNLNSPQQFTIQNTPHHQQQINNYFGEGNNVVQKQQQNNLNDYGERQFQNDLISTRIKRDFMWWQNENF</sequence>
<reference evidence="1" key="1">
    <citation type="submission" date="2023-11" db="EMBL/GenBank/DDBJ databases">
        <authorList>
            <person name="Poullet M."/>
        </authorList>
    </citation>
    <scope>NUCLEOTIDE SEQUENCE</scope>
    <source>
        <strain evidence="1">E1834</strain>
    </source>
</reference>
<proteinExistence type="predicted"/>
<keyword evidence="2" id="KW-1185">Reference proteome</keyword>
<dbReference type="Proteomes" id="UP001497535">
    <property type="component" value="Unassembled WGS sequence"/>
</dbReference>
<dbReference type="EMBL" id="CAVMJV010000001">
    <property type="protein sequence ID" value="CAK5007895.1"/>
    <property type="molecule type" value="Genomic_DNA"/>
</dbReference>
<accession>A0ACB0XLT5</accession>